<name>A0A060HIT7_9ARCH</name>
<sequence>MPDRGDNSVQISGDRLKALLEKALAVFGDPGKEYIMEDLVRHGIKFDSRSHYTLAQVQDALSILGEDGAALVIGRVRRELERA</sequence>
<dbReference type="RefSeq" id="WP_075054297.1">
    <property type="nucleotide sequence ID" value="NZ_CP007536.1"/>
</dbReference>
<accession>A0A060HIT7</accession>
<dbReference type="Proteomes" id="UP000027093">
    <property type="component" value="Chromosome"/>
</dbReference>
<dbReference type="EMBL" id="CP007536">
    <property type="protein sequence ID" value="AIC15240.1"/>
    <property type="molecule type" value="Genomic_DNA"/>
</dbReference>
<evidence type="ECO:0000313" key="2">
    <source>
        <dbReference type="Proteomes" id="UP000027093"/>
    </source>
</evidence>
<dbReference type="GeneID" id="74946279"/>
<organism evidence="1 2">
    <name type="scientific">Nitrososphaera viennensis EN76</name>
    <dbReference type="NCBI Taxonomy" id="926571"/>
    <lineage>
        <taxon>Archaea</taxon>
        <taxon>Nitrososphaerota</taxon>
        <taxon>Nitrososphaeria</taxon>
        <taxon>Nitrososphaerales</taxon>
        <taxon>Nitrososphaeraceae</taxon>
        <taxon>Nitrososphaera</taxon>
    </lineage>
</organism>
<keyword evidence="2" id="KW-1185">Reference proteome</keyword>
<evidence type="ECO:0000313" key="1">
    <source>
        <dbReference type="EMBL" id="AIC15240.1"/>
    </source>
</evidence>
<dbReference type="AlphaFoldDB" id="A0A060HIT7"/>
<proteinExistence type="predicted"/>
<dbReference type="HOGENOM" id="CLU_2534798_0_0_2"/>
<dbReference type="STRING" id="926571.NVIE_010140"/>
<dbReference type="KEGG" id="nvn:NVIE_010140"/>
<protein>
    <submittedName>
        <fullName evidence="1">Uncharacterized protein</fullName>
    </submittedName>
</protein>
<dbReference type="OrthoDB" id="375753at2157"/>
<reference evidence="1 2" key="1">
    <citation type="journal article" date="2014" name="Int. J. Syst. Evol. Microbiol.">
        <title>Nitrososphaera viennensis gen. nov., sp. nov., an aerobic and mesophilic, ammonia-oxidizing archaeon from soil and a member of the archaeal phylum Thaumarchaeota.</title>
        <authorList>
            <person name="Stieglmeier M."/>
            <person name="Klingl A."/>
            <person name="Alves R.J."/>
            <person name="Rittmann S.K."/>
            <person name="Melcher M."/>
            <person name="Leisch N."/>
            <person name="Schleper C."/>
        </authorList>
    </citation>
    <scope>NUCLEOTIDE SEQUENCE [LARGE SCALE GENOMIC DNA]</scope>
    <source>
        <strain evidence="1">EN76</strain>
    </source>
</reference>
<gene>
    <name evidence="1" type="ORF">NVIE_010140</name>
</gene>